<evidence type="ECO:0000313" key="3">
    <source>
        <dbReference type="Proteomes" id="UP000652427"/>
    </source>
</evidence>
<feature type="compositionally biased region" description="Low complexity" evidence="1">
    <location>
        <begin position="81"/>
        <end position="96"/>
    </location>
</feature>
<dbReference type="Pfam" id="PF04380">
    <property type="entry name" value="BMFP"/>
    <property type="match status" value="1"/>
</dbReference>
<dbReference type="Proteomes" id="UP000652427">
    <property type="component" value="Unassembled WGS sequence"/>
</dbReference>
<feature type="compositionally biased region" description="Low complexity" evidence="1">
    <location>
        <begin position="105"/>
        <end position="114"/>
    </location>
</feature>
<dbReference type="RefSeq" id="WP_176280177.1">
    <property type="nucleotide sequence ID" value="NZ_JABWMH010000003.1"/>
</dbReference>
<evidence type="ECO:0000313" key="2">
    <source>
        <dbReference type="EMBL" id="NVD28304.1"/>
    </source>
</evidence>
<gene>
    <name evidence="2" type="ORF">HUO14_10350</name>
</gene>
<proteinExistence type="predicted"/>
<protein>
    <submittedName>
        <fullName evidence="2">Accessory factor UbiK family protein</fullName>
    </submittedName>
</protein>
<comment type="caution">
    <text evidence="2">The sequence shown here is derived from an EMBL/GenBank/DDBJ whole genome shotgun (WGS) entry which is preliminary data.</text>
</comment>
<accession>A0ABX2N3P4</accession>
<dbReference type="EMBL" id="JABWMH010000003">
    <property type="protein sequence ID" value="NVD28304.1"/>
    <property type="molecule type" value="Genomic_DNA"/>
</dbReference>
<reference evidence="2 3" key="1">
    <citation type="submission" date="2020-06" db="EMBL/GenBank/DDBJ databases">
        <authorList>
            <person name="Kim S.-J."/>
            <person name="Park S.-J."/>
        </authorList>
    </citation>
    <scope>NUCLEOTIDE SEQUENCE [LARGE SCALE GENOMIC DNA]</scope>
    <source>
        <strain evidence="2 3">SW-151</strain>
    </source>
</reference>
<organism evidence="2 3">
    <name type="scientific">Parasphingorhabdus flavimaris</name>
    <dbReference type="NCBI Taxonomy" id="266812"/>
    <lineage>
        <taxon>Bacteria</taxon>
        <taxon>Pseudomonadati</taxon>
        <taxon>Pseudomonadota</taxon>
        <taxon>Alphaproteobacteria</taxon>
        <taxon>Sphingomonadales</taxon>
        <taxon>Sphingomonadaceae</taxon>
        <taxon>Parasphingorhabdus</taxon>
    </lineage>
</organism>
<feature type="region of interest" description="Disordered" evidence="1">
    <location>
        <begin position="77"/>
        <end position="114"/>
    </location>
</feature>
<keyword evidence="3" id="KW-1185">Reference proteome</keyword>
<sequence length="114" mass="12100">MQSQNRFFDDISKVLNGLAGTVAGVGREAEAGARERAKEWFGGMDFVSREEFEAVKEMAAKARAEADALKKRIDALEKGNATPAKKPATKTAAARKAAPRKPAVRKAAAPKTGG</sequence>
<evidence type="ECO:0000256" key="1">
    <source>
        <dbReference type="SAM" id="MobiDB-lite"/>
    </source>
</evidence>
<dbReference type="InterPro" id="IPR007475">
    <property type="entry name" value="UbiK"/>
</dbReference>
<name>A0ABX2N3P4_9SPHN</name>